<dbReference type="Gene3D" id="2.40.260.10">
    <property type="entry name" value="Sortase"/>
    <property type="match status" value="1"/>
</dbReference>
<accession>A0A1F5ZFW7</accession>
<sequence>MTHRIFLTLGVALVLFGMYLTWQRTTPLRLSFRDLPKLSAPSANTPFPVVLTIPTAHITLPIVPATITTGQWQDTKRGVSYLSASAVPGDVGNSIMYGHNWPNLLGNLRLVKPGDRLTVLLSNGQRRGFTVAFLSVVTPDDTRILANSKDARITLYTCTGFLDSKRLVVTAIADDPALSRK</sequence>
<dbReference type="InterPro" id="IPR005754">
    <property type="entry name" value="Sortase"/>
</dbReference>
<dbReference type="Pfam" id="PF04203">
    <property type="entry name" value="Sortase"/>
    <property type="match status" value="1"/>
</dbReference>
<name>A0A1F5ZFW7_9BACT</name>
<keyword evidence="1" id="KW-0378">Hydrolase</keyword>
<dbReference type="SUPFAM" id="SSF63817">
    <property type="entry name" value="Sortase"/>
    <property type="match status" value="1"/>
</dbReference>
<protein>
    <recommendedName>
        <fullName evidence="4">Sortase</fullName>
    </recommendedName>
</protein>
<evidence type="ECO:0000256" key="1">
    <source>
        <dbReference type="ARBA" id="ARBA00022801"/>
    </source>
</evidence>
<dbReference type="STRING" id="1798370.A2Z00_00455"/>
<evidence type="ECO:0000313" key="2">
    <source>
        <dbReference type="EMBL" id="OGG11389.1"/>
    </source>
</evidence>
<dbReference type="EMBL" id="MFIZ01000030">
    <property type="protein sequence ID" value="OGG11389.1"/>
    <property type="molecule type" value="Genomic_DNA"/>
</dbReference>
<dbReference type="Proteomes" id="UP000177268">
    <property type="component" value="Unassembled WGS sequence"/>
</dbReference>
<reference evidence="2 3" key="1">
    <citation type="journal article" date="2016" name="Nat. Commun.">
        <title>Thousands of microbial genomes shed light on interconnected biogeochemical processes in an aquifer system.</title>
        <authorList>
            <person name="Anantharaman K."/>
            <person name="Brown C.T."/>
            <person name="Hug L.A."/>
            <person name="Sharon I."/>
            <person name="Castelle C.J."/>
            <person name="Probst A.J."/>
            <person name="Thomas B.C."/>
            <person name="Singh A."/>
            <person name="Wilkins M.J."/>
            <person name="Karaoz U."/>
            <person name="Brodie E.L."/>
            <person name="Williams K.H."/>
            <person name="Hubbard S.S."/>
            <person name="Banfield J.F."/>
        </authorList>
    </citation>
    <scope>NUCLEOTIDE SEQUENCE [LARGE SCALE GENOMIC DNA]</scope>
</reference>
<gene>
    <name evidence="2" type="ORF">A2Z00_00455</name>
</gene>
<organism evidence="2 3">
    <name type="scientific">Candidatus Gottesmanbacteria bacterium RBG_13_45_10</name>
    <dbReference type="NCBI Taxonomy" id="1798370"/>
    <lineage>
        <taxon>Bacteria</taxon>
        <taxon>Candidatus Gottesmaniibacteriota</taxon>
    </lineage>
</organism>
<proteinExistence type="predicted"/>
<evidence type="ECO:0008006" key="4">
    <source>
        <dbReference type="Google" id="ProtNLM"/>
    </source>
</evidence>
<dbReference type="GO" id="GO:0016787">
    <property type="term" value="F:hydrolase activity"/>
    <property type="evidence" value="ECO:0007669"/>
    <property type="project" value="UniProtKB-KW"/>
</dbReference>
<comment type="caution">
    <text evidence="2">The sequence shown here is derived from an EMBL/GenBank/DDBJ whole genome shotgun (WGS) entry which is preliminary data.</text>
</comment>
<evidence type="ECO:0000313" key="3">
    <source>
        <dbReference type="Proteomes" id="UP000177268"/>
    </source>
</evidence>
<dbReference type="InterPro" id="IPR023365">
    <property type="entry name" value="Sortase_dom-sf"/>
</dbReference>
<dbReference type="AlphaFoldDB" id="A0A1F5ZFW7"/>